<dbReference type="PANTHER" id="PTHR30482:SF10">
    <property type="entry name" value="HIGH-AFFINITY BRANCHED-CHAIN AMINO ACID TRANSPORT PROTEIN BRAE"/>
    <property type="match status" value="1"/>
</dbReference>
<feature type="transmembrane region" description="Helical" evidence="6">
    <location>
        <begin position="221"/>
        <end position="241"/>
    </location>
</feature>
<keyword evidence="3 6" id="KW-0812">Transmembrane</keyword>
<dbReference type="EMBL" id="CP042906">
    <property type="protein sequence ID" value="QEX18162.1"/>
    <property type="molecule type" value="Genomic_DNA"/>
</dbReference>
<name>A0A5J6MKN3_9PROT</name>
<dbReference type="AlphaFoldDB" id="A0A5J6MKN3"/>
<protein>
    <submittedName>
        <fullName evidence="7">Branched-chain amino acid ABC transporter permease</fullName>
    </submittedName>
</protein>
<feature type="transmembrane region" description="Helical" evidence="6">
    <location>
        <begin position="104"/>
        <end position="126"/>
    </location>
</feature>
<organism evidence="7 8">
    <name type="scientific">Hypericibacter terrae</name>
    <dbReference type="NCBI Taxonomy" id="2602015"/>
    <lineage>
        <taxon>Bacteria</taxon>
        <taxon>Pseudomonadati</taxon>
        <taxon>Pseudomonadota</taxon>
        <taxon>Alphaproteobacteria</taxon>
        <taxon>Rhodospirillales</taxon>
        <taxon>Dongiaceae</taxon>
        <taxon>Hypericibacter</taxon>
    </lineage>
</organism>
<dbReference type="OrthoDB" id="9034298at2"/>
<evidence type="ECO:0000256" key="6">
    <source>
        <dbReference type="SAM" id="Phobius"/>
    </source>
</evidence>
<feature type="transmembrane region" description="Helical" evidence="6">
    <location>
        <begin position="171"/>
        <end position="190"/>
    </location>
</feature>
<dbReference type="InterPro" id="IPR001851">
    <property type="entry name" value="ABC_transp_permease"/>
</dbReference>
<reference evidence="7 8" key="1">
    <citation type="submission" date="2019-08" db="EMBL/GenBank/DDBJ databases">
        <title>Hyperibacter terrae gen. nov., sp. nov. and Hyperibacter viscosus sp. nov., two new members in the family Rhodospirillaceae isolated from the rhizosphere of Hypericum perforatum.</title>
        <authorList>
            <person name="Noviana Z."/>
        </authorList>
    </citation>
    <scope>NUCLEOTIDE SEQUENCE [LARGE SCALE GENOMIC DNA]</scope>
    <source>
        <strain evidence="7 8">R5913</strain>
    </source>
</reference>
<keyword evidence="5 6" id="KW-0472">Membrane</keyword>
<evidence type="ECO:0000256" key="5">
    <source>
        <dbReference type="ARBA" id="ARBA00023136"/>
    </source>
</evidence>
<sequence>MAESWSVERQRKLKSCLFLAALIVLAALLAALGPPALQRTVTEAIIKLVVVLGMFIFVGNSGVLSFGHIAFMAIAGYSSAIMTIPPVKKAVLLKLPPALEALQVPVAVAAVIAAAVTGLFALIVGAPIMRLKGIALPMATFGVLMVVHVVTANWQEVTGGRQALVGLPVYVNLWVALGAALVTLVVAAAYKQSRRGLLLQCSRENEVAATASGIDPARERLVAFVISAVFVGLGGVLYAHFIGTVTANTFYLNLTFTTLAMLVVGGMRSLTGAVVGVAVVSAVSEIFRTIEKGISIGDTVLSAPPGLQEIALALMMLLILIFRPQGLVGDFELAWPKWGRGDPKPAASAAPDARA</sequence>
<gene>
    <name evidence="7" type="ORF">FRZ44_34660</name>
</gene>
<dbReference type="GO" id="GO:0015658">
    <property type="term" value="F:branched-chain amino acid transmembrane transporter activity"/>
    <property type="evidence" value="ECO:0007669"/>
    <property type="project" value="InterPro"/>
</dbReference>
<feature type="transmembrane region" description="Helical" evidence="6">
    <location>
        <begin position="261"/>
        <end position="287"/>
    </location>
</feature>
<keyword evidence="8" id="KW-1185">Reference proteome</keyword>
<keyword evidence="4 6" id="KW-1133">Transmembrane helix</keyword>
<feature type="transmembrane region" description="Helical" evidence="6">
    <location>
        <begin position="299"/>
        <end position="322"/>
    </location>
</feature>
<accession>A0A5J6MKN3</accession>
<dbReference type="RefSeq" id="WP_151178348.1">
    <property type="nucleotide sequence ID" value="NZ_CP042906.1"/>
</dbReference>
<comment type="subcellular location">
    <subcellularLocation>
        <location evidence="1">Cell membrane</location>
        <topology evidence="1">Multi-pass membrane protein</topology>
    </subcellularLocation>
</comment>
<evidence type="ECO:0000256" key="1">
    <source>
        <dbReference type="ARBA" id="ARBA00004651"/>
    </source>
</evidence>
<dbReference type="CDD" id="cd06581">
    <property type="entry name" value="TM_PBP1_LivM_like"/>
    <property type="match status" value="1"/>
</dbReference>
<dbReference type="KEGG" id="htq:FRZ44_34660"/>
<evidence type="ECO:0000256" key="2">
    <source>
        <dbReference type="ARBA" id="ARBA00022475"/>
    </source>
</evidence>
<dbReference type="InterPro" id="IPR043428">
    <property type="entry name" value="LivM-like"/>
</dbReference>
<evidence type="ECO:0000313" key="7">
    <source>
        <dbReference type="EMBL" id="QEX18162.1"/>
    </source>
</evidence>
<evidence type="ECO:0000256" key="4">
    <source>
        <dbReference type="ARBA" id="ARBA00022989"/>
    </source>
</evidence>
<dbReference type="Pfam" id="PF02653">
    <property type="entry name" value="BPD_transp_2"/>
    <property type="match status" value="1"/>
</dbReference>
<dbReference type="GO" id="GO:0005886">
    <property type="term" value="C:plasma membrane"/>
    <property type="evidence" value="ECO:0007669"/>
    <property type="project" value="UniProtKB-SubCell"/>
</dbReference>
<dbReference type="Proteomes" id="UP000326202">
    <property type="component" value="Chromosome"/>
</dbReference>
<evidence type="ECO:0000256" key="3">
    <source>
        <dbReference type="ARBA" id="ARBA00022692"/>
    </source>
</evidence>
<dbReference type="PANTHER" id="PTHR30482">
    <property type="entry name" value="HIGH-AFFINITY BRANCHED-CHAIN AMINO ACID TRANSPORT SYSTEM PERMEASE"/>
    <property type="match status" value="1"/>
</dbReference>
<evidence type="ECO:0000313" key="8">
    <source>
        <dbReference type="Proteomes" id="UP000326202"/>
    </source>
</evidence>
<keyword evidence="2" id="KW-1003">Cell membrane</keyword>
<proteinExistence type="predicted"/>
<feature type="transmembrane region" description="Helical" evidence="6">
    <location>
        <begin position="133"/>
        <end position="151"/>
    </location>
</feature>